<dbReference type="CDD" id="cd08249">
    <property type="entry name" value="enoyl_reductase_like"/>
    <property type="match status" value="1"/>
</dbReference>
<evidence type="ECO:0000256" key="1">
    <source>
        <dbReference type="ARBA" id="ARBA00008072"/>
    </source>
</evidence>
<feature type="domain" description="Enoyl reductase (ER)" evidence="3">
    <location>
        <begin position="20"/>
        <end position="359"/>
    </location>
</feature>
<dbReference type="SUPFAM" id="SSF50129">
    <property type="entry name" value="GroES-like"/>
    <property type="match status" value="1"/>
</dbReference>
<keyword evidence="5" id="KW-1185">Reference proteome</keyword>
<dbReference type="Gene3D" id="3.40.50.720">
    <property type="entry name" value="NAD(P)-binding Rossmann-like Domain"/>
    <property type="match status" value="1"/>
</dbReference>
<reference evidence="4" key="1">
    <citation type="submission" date="2023-06" db="EMBL/GenBank/DDBJ databases">
        <title>Genome-scale phylogeny and comparative genomics of the fungal order Sordariales.</title>
        <authorList>
            <consortium name="Lawrence Berkeley National Laboratory"/>
            <person name="Hensen N."/>
            <person name="Bonometti L."/>
            <person name="Westerberg I."/>
            <person name="Brannstrom I.O."/>
            <person name="Guillou S."/>
            <person name="Cros-Aarteil S."/>
            <person name="Calhoun S."/>
            <person name="Haridas S."/>
            <person name="Kuo A."/>
            <person name="Mondo S."/>
            <person name="Pangilinan J."/>
            <person name="Riley R."/>
            <person name="Labutti K."/>
            <person name="Andreopoulos B."/>
            <person name="Lipzen A."/>
            <person name="Chen C."/>
            <person name="Yanf M."/>
            <person name="Daum C."/>
            <person name="Ng V."/>
            <person name="Clum A."/>
            <person name="Steindorff A."/>
            <person name="Ohm R."/>
            <person name="Martin F."/>
            <person name="Silar P."/>
            <person name="Natvig D."/>
            <person name="Lalanne C."/>
            <person name="Gautier V."/>
            <person name="Ament-Velasquez S.L."/>
            <person name="Kruys A."/>
            <person name="Hutchinson M.I."/>
            <person name="Powell A.J."/>
            <person name="Barry K."/>
            <person name="Miller A.N."/>
            <person name="Grigoriev I.V."/>
            <person name="Debuchy R."/>
            <person name="Gladieux P."/>
            <person name="Thoren M.H."/>
            <person name="Johannesson H."/>
        </authorList>
    </citation>
    <scope>NUCLEOTIDE SEQUENCE</scope>
    <source>
        <strain evidence="4">CBS 540.89</strain>
    </source>
</reference>
<accession>A0AA40B1Y8</accession>
<dbReference type="EMBL" id="JAUKTV010000010">
    <property type="protein sequence ID" value="KAK0726191.1"/>
    <property type="molecule type" value="Genomic_DNA"/>
</dbReference>
<dbReference type="PANTHER" id="PTHR45348:SF7">
    <property type="entry name" value="ZINC BINDING OXIDOREDUCTASE, PUTATIVE-RELATED"/>
    <property type="match status" value="1"/>
</dbReference>
<comment type="similarity">
    <text evidence="1">Belongs to the zinc-containing alcohol dehydrogenase family.</text>
</comment>
<proteinExistence type="inferred from homology"/>
<dbReference type="AlphaFoldDB" id="A0AA40B1Y8"/>
<evidence type="ECO:0000313" key="4">
    <source>
        <dbReference type="EMBL" id="KAK0726191.1"/>
    </source>
</evidence>
<dbReference type="InterPro" id="IPR020843">
    <property type="entry name" value="ER"/>
</dbReference>
<protein>
    <recommendedName>
        <fullName evidence="3">Enoyl reductase (ER) domain-containing protein</fullName>
    </recommendedName>
</protein>
<organism evidence="4 5">
    <name type="scientific">Apiosordaria backusii</name>
    <dbReference type="NCBI Taxonomy" id="314023"/>
    <lineage>
        <taxon>Eukaryota</taxon>
        <taxon>Fungi</taxon>
        <taxon>Dikarya</taxon>
        <taxon>Ascomycota</taxon>
        <taxon>Pezizomycotina</taxon>
        <taxon>Sordariomycetes</taxon>
        <taxon>Sordariomycetidae</taxon>
        <taxon>Sordariales</taxon>
        <taxon>Lasiosphaeriaceae</taxon>
        <taxon>Apiosordaria</taxon>
    </lineage>
</organism>
<sequence length="364" mass="39908">MAETTVHPLALFLSSEGEITPIPAPFPSASSLPPFPETHVPVRVTYSAVNPADKKHFTLGFHSSISGYDFTGFNLVTNMPVFGLTWPGPNRPLYAGAHQPYLLARSDLIWTRPENLQEEAAAGLPVALLTAADAFVNILGFGFPNAGIEELPNGLQSKGKATLIWGGASAVGWAAIQVAREIGVEFIFAVASTKNHELLKGVGATHVFDYGHPEITVKDIKETVQRLGVELTAVFDAVGVGLQDFGGTYEGTSCYWSRQCLSDDVQNGTRPALACALPVPKDWDPDWEFAIFSRKWGTLEEETPNWRWHRQDKVMKWFLENHVTAWKPLPTRVVQTKEDVVAAINLSAQGKISCEKVVIRHPIL</sequence>
<comment type="caution">
    <text evidence="4">The sequence shown here is derived from an EMBL/GenBank/DDBJ whole genome shotgun (WGS) entry which is preliminary data.</text>
</comment>
<dbReference type="SMART" id="SM00829">
    <property type="entry name" value="PKS_ER"/>
    <property type="match status" value="1"/>
</dbReference>
<evidence type="ECO:0000313" key="5">
    <source>
        <dbReference type="Proteomes" id="UP001172159"/>
    </source>
</evidence>
<dbReference type="PANTHER" id="PTHR45348">
    <property type="entry name" value="HYPOTHETICAL OXIDOREDUCTASE (EUROFUNG)"/>
    <property type="match status" value="1"/>
</dbReference>
<keyword evidence="2" id="KW-0560">Oxidoreductase</keyword>
<evidence type="ECO:0000256" key="2">
    <source>
        <dbReference type="ARBA" id="ARBA00023002"/>
    </source>
</evidence>
<dbReference type="InterPro" id="IPR047122">
    <property type="entry name" value="Trans-enoyl_RdTase-like"/>
</dbReference>
<evidence type="ECO:0000259" key="3">
    <source>
        <dbReference type="SMART" id="SM00829"/>
    </source>
</evidence>
<dbReference type="Pfam" id="PF00107">
    <property type="entry name" value="ADH_zinc_N"/>
    <property type="match status" value="1"/>
</dbReference>
<dbReference type="Gene3D" id="3.90.180.10">
    <property type="entry name" value="Medium-chain alcohol dehydrogenases, catalytic domain"/>
    <property type="match status" value="1"/>
</dbReference>
<dbReference type="GO" id="GO:0016651">
    <property type="term" value="F:oxidoreductase activity, acting on NAD(P)H"/>
    <property type="evidence" value="ECO:0007669"/>
    <property type="project" value="InterPro"/>
</dbReference>
<dbReference type="InterPro" id="IPR013149">
    <property type="entry name" value="ADH-like_C"/>
</dbReference>
<name>A0AA40B1Y8_9PEZI</name>
<gene>
    <name evidence="4" type="ORF">B0T21DRAFT_336389</name>
</gene>
<dbReference type="SUPFAM" id="SSF51735">
    <property type="entry name" value="NAD(P)-binding Rossmann-fold domains"/>
    <property type="match status" value="1"/>
</dbReference>
<dbReference type="InterPro" id="IPR036291">
    <property type="entry name" value="NAD(P)-bd_dom_sf"/>
</dbReference>
<dbReference type="Proteomes" id="UP001172159">
    <property type="component" value="Unassembled WGS sequence"/>
</dbReference>
<dbReference type="InterPro" id="IPR011032">
    <property type="entry name" value="GroES-like_sf"/>
</dbReference>